<gene>
    <name evidence="11" type="ORF">C7383_105303</name>
</gene>
<dbReference type="Pfam" id="PF00999">
    <property type="entry name" value="Na_H_Exchanger"/>
    <property type="match status" value="1"/>
</dbReference>
<evidence type="ECO:0000256" key="7">
    <source>
        <dbReference type="ARBA" id="ARBA00023065"/>
    </source>
</evidence>
<protein>
    <submittedName>
        <fullName evidence="11">Potassium/proton antiporter (CPA1 family)</fullName>
    </submittedName>
</protein>
<evidence type="ECO:0000256" key="6">
    <source>
        <dbReference type="ARBA" id="ARBA00022989"/>
    </source>
</evidence>
<evidence type="ECO:0000256" key="8">
    <source>
        <dbReference type="ARBA" id="ARBA00023136"/>
    </source>
</evidence>
<keyword evidence="8 9" id="KW-0472">Membrane</keyword>
<dbReference type="Gene3D" id="3.30.70.1450">
    <property type="entry name" value="Regulator of K+ conductance, C-terminal domain"/>
    <property type="match status" value="2"/>
</dbReference>
<dbReference type="NCBIfam" id="NF003716">
    <property type="entry name" value="PRK05326.1-3"/>
    <property type="match status" value="1"/>
</dbReference>
<dbReference type="PANTHER" id="PTHR32507">
    <property type="entry name" value="NA(+)/H(+) ANTIPORTER 1"/>
    <property type="match status" value="1"/>
</dbReference>
<comment type="caution">
    <text evidence="11">The sequence shown here is derived from an EMBL/GenBank/DDBJ whole genome shotgun (WGS) entry which is preliminary data.</text>
</comment>
<keyword evidence="3" id="KW-0050">Antiport</keyword>
<comment type="subcellular location">
    <subcellularLocation>
        <location evidence="1">Cell membrane</location>
        <topology evidence="1">Multi-pass membrane protein</topology>
    </subcellularLocation>
</comment>
<evidence type="ECO:0000256" key="5">
    <source>
        <dbReference type="ARBA" id="ARBA00022692"/>
    </source>
</evidence>
<feature type="transmembrane region" description="Helical" evidence="9">
    <location>
        <begin position="88"/>
        <end position="110"/>
    </location>
</feature>
<feature type="transmembrane region" description="Helical" evidence="9">
    <location>
        <begin position="55"/>
        <end position="73"/>
    </location>
</feature>
<dbReference type="GO" id="GO:1902600">
    <property type="term" value="P:proton transmembrane transport"/>
    <property type="evidence" value="ECO:0007669"/>
    <property type="project" value="InterPro"/>
</dbReference>
<evidence type="ECO:0000256" key="1">
    <source>
        <dbReference type="ARBA" id="ARBA00004651"/>
    </source>
</evidence>
<name>A0AB73T5G9_9FIRM</name>
<feature type="transmembrane region" description="Helical" evidence="9">
    <location>
        <begin position="292"/>
        <end position="317"/>
    </location>
</feature>
<feature type="domain" description="RCK C-terminal" evidence="10">
    <location>
        <begin position="479"/>
        <end position="531"/>
    </location>
</feature>
<dbReference type="Proteomes" id="UP000245412">
    <property type="component" value="Unassembled WGS sequence"/>
</dbReference>
<dbReference type="EMBL" id="QGGY01000005">
    <property type="protein sequence ID" value="PWJ76266.1"/>
    <property type="molecule type" value="Genomic_DNA"/>
</dbReference>
<dbReference type="RefSeq" id="WP_109626318.1">
    <property type="nucleotide sequence ID" value="NZ_JANKBI010000003.1"/>
</dbReference>
<dbReference type="InterPro" id="IPR038770">
    <property type="entry name" value="Na+/solute_symporter_sf"/>
</dbReference>
<keyword evidence="2" id="KW-0813">Transport</keyword>
<keyword evidence="6 9" id="KW-1133">Transmembrane helix</keyword>
<keyword evidence="5 9" id="KW-0812">Transmembrane</keyword>
<feature type="transmembrane region" description="Helical" evidence="9">
    <location>
        <begin position="161"/>
        <end position="184"/>
    </location>
</feature>
<keyword evidence="4" id="KW-1003">Cell membrane</keyword>
<dbReference type="GO" id="GO:0015297">
    <property type="term" value="F:antiporter activity"/>
    <property type="evidence" value="ECO:0007669"/>
    <property type="project" value="UniProtKB-KW"/>
</dbReference>
<reference evidence="11 12" key="1">
    <citation type="submission" date="2018-05" db="EMBL/GenBank/DDBJ databases">
        <authorList>
            <person name="Goeker M."/>
            <person name="Huntemann M."/>
            <person name="Clum A."/>
            <person name="Pillay M."/>
            <person name="Palaniappan K."/>
            <person name="Varghese N."/>
            <person name="Mikhailova N."/>
            <person name="Stamatis D."/>
            <person name="Reddy T."/>
            <person name="Daum C."/>
            <person name="Shapiro N."/>
            <person name="Ivanova N."/>
            <person name="Kyrpides N."/>
            <person name="Woyke T."/>
        </authorList>
    </citation>
    <scope>NUCLEOTIDE SEQUENCE [LARGE SCALE GENOMIC DNA]</scope>
    <source>
        <strain evidence="11 12">DSM 26524</strain>
    </source>
</reference>
<dbReference type="Gene3D" id="1.20.1530.20">
    <property type="match status" value="1"/>
</dbReference>
<dbReference type="PROSITE" id="PS51202">
    <property type="entry name" value="RCK_C"/>
    <property type="match status" value="2"/>
</dbReference>
<dbReference type="InterPro" id="IPR006037">
    <property type="entry name" value="RCK_C"/>
</dbReference>
<evidence type="ECO:0000313" key="11">
    <source>
        <dbReference type="EMBL" id="PWJ76266.1"/>
    </source>
</evidence>
<dbReference type="GO" id="GO:0006813">
    <property type="term" value="P:potassium ion transport"/>
    <property type="evidence" value="ECO:0007669"/>
    <property type="project" value="InterPro"/>
</dbReference>
<feature type="transmembrane region" description="Helical" evidence="9">
    <location>
        <begin position="358"/>
        <end position="380"/>
    </location>
</feature>
<feature type="transmembrane region" description="Helical" evidence="9">
    <location>
        <begin position="329"/>
        <end position="352"/>
    </location>
</feature>
<keyword evidence="12" id="KW-1185">Reference proteome</keyword>
<sequence length="531" mass="57298">MEKYLLIVSLICIISVVCSKLFARFGIPALLLFLALGMLMGSDGIAGISFDDYGLTEHICSAALLFIMFYGGFGTNWDAAKPVAVKSILLSTFGVILTALITGVFCYFVLRTSLLEGLLIGAVLGSTDAASVFSILRGKKLNLTGGLASLLEIESGSNDPIAYMLTIIILGLMQGNGAASLPLLLFKQIFFGLAFGAAIGCATAFLMKKFSFHSNGMHLILVFAVAISAYSMPVLLGGNGFLSVYIAGIILGNSAISDKIELVHFFDGLTGIMQILLFFTLGLLSFPSQMLLILPSAALIALFLTLVARPLAVFAILTPFKVPFRQQLLVSWAGLRGAASIVFAIATVVSPAYTKNDIFHIAFFVCLLSVAIQGSLLPLLSRRLGLIEKDCNVFRTFNDYQDAKELNLIEVRLSEGHPWVGQTLSDISMPKDMLAVMVKREGETLIPNGSTRIRLSDSIIISCSSYTDNSNVNLSEVFLDKDHPWVNQPVNNISLPDSSLIVMVRRGQENFIPDGNSMLKKGDTLILCSDV</sequence>
<feature type="transmembrane region" description="Helical" evidence="9">
    <location>
        <begin position="189"/>
        <end position="207"/>
    </location>
</feature>
<evidence type="ECO:0000313" key="12">
    <source>
        <dbReference type="Proteomes" id="UP000245412"/>
    </source>
</evidence>
<dbReference type="GO" id="GO:0008324">
    <property type="term" value="F:monoatomic cation transmembrane transporter activity"/>
    <property type="evidence" value="ECO:0007669"/>
    <property type="project" value="InterPro"/>
</dbReference>
<proteinExistence type="predicted"/>
<accession>A0AB73T5G9</accession>
<dbReference type="InterPro" id="IPR006153">
    <property type="entry name" value="Cation/H_exchanger_TM"/>
</dbReference>
<keyword evidence="7" id="KW-0406">Ion transport</keyword>
<evidence type="ECO:0000256" key="4">
    <source>
        <dbReference type="ARBA" id="ARBA00022475"/>
    </source>
</evidence>
<evidence type="ECO:0000259" key="10">
    <source>
        <dbReference type="PROSITE" id="PS51202"/>
    </source>
</evidence>
<dbReference type="SUPFAM" id="SSF116726">
    <property type="entry name" value="TrkA C-terminal domain-like"/>
    <property type="match status" value="2"/>
</dbReference>
<dbReference type="AlphaFoldDB" id="A0AB73T5G9"/>
<dbReference type="GO" id="GO:0005886">
    <property type="term" value="C:plasma membrane"/>
    <property type="evidence" value="ECO:0007669"/>
    <property type="project" value="UniProtKB-SubCell"/>
</dbReference>
<feature type="transmembrane region" description="Helical" evidence="9">
    <location>
        <begin position="262"/>
        <end position="286"/>
    </location>
</feature>
<feature type="transmembrane region" description="Helical" evidence="9">
    <location>
        <begin position="29"/>
        <end position="48"/>
    </location>
</feature>
<evidence type="ECO:0000256" key="2">
    <source>
        <dbReference type="ARBA" id="ARBA00022448"/>
    </source>
</evidence>
<dbReference type="NCBIfam" id="NF003715">
    <property type="entry name" value="PRK05326.1-2"/>
    <property type="match status" value="1"/>
</dbReference>
<feature type="transmembrane region" description="Helical" evidence="9">
    <location>
        <begin position="219"/>
        <end position="250"/>
    </location>
</feature>
<evidence type="ECO:0000256" key="3">
    <source>
        <dbReference type="ARBA" id="ARBA00022449"/>
    </source>
</evidence>
<dbReference type="PANTHER" id="PTHR32507:SF7">
    <property type="entry name" value="K(+)_H(+) ANTIPORTER NHAP2"/>
    <property type="match status" value="1"/>
</dbReference>
<dbReference type="InterPro" id="IPR036721">
    <property type="entry name" value="RCK_C_sf"/>
</dbReference>
<evidence type="ECO:0000256" key="9">
    <source>
        <dbReference type="SAM" id="Phobius"/>
    </source>
</evidence>
<dbReference type="Pfam" id="PF02080">
    <property type="entry name" value="TrkA_C"/>
    <property type="match status" value="2"/>
</dbReference>
<organism evidence="11 12">
    <name type="scientific">Murimonas intestini</name>
    <dbReference type="NCBI Taxonomy" id="1337051"/>
    <lineage>
        <taxon>Bacteria</taxon>
        <taxon>Bacillati</taxon>
        <taxon>Bacillota</taxon>
        <taxon>Clostridia</taxon>
        <taxon>Lachnospirales</taxon>
        <taxon>Lachnospiraceae</taxon>
        <taxon>Murimonas</taxon>
    </lineage>
</organism>
<feature type="domain" description="RCK C-terminal" evidence="10">
    <location>
        <begin position="395"/>
        <end position="477"/>
    </location>
</feature>